<evidence type="ECO:0000313" key="2">
    <source>
        <dbReference type="EMBL" id="RYO67465.1"/>
    </source>
</evidence>
<sequence>MRLASNSLLLLAVALPTLANDFDECKVGARSCYGAAPQECKRENFIAPAVWVFAEEYSGDGACRRPTENVIGQTSELPGTVD</sequence>
<dbReference type="EMBL" id="PEJP01000015">
    <property type="protein sequence ID" value="RYO67465.1"/>
    <property type="molecule type" value="Genomic_DNA"/>
</dbReference>
<dbReference type="Proteomes" id="UP000293823">
    <property type="component" value="Unassembled WGS sequence"/>
</dbReference>
<comment type="caution">
    <text evidence="2">The sequence shown here is derived from an EMBL/GenBank/DDBJ whole genome shotgun (WGS) entry which is preliminary data.</text>
</comment>
<evidence type="ECO:0000313" key="3">
    <source>
        <dbReference type="Proteomes" id="UP000293823"/>
    </source>
</evidence>
<keyword evidence="3" id="KW-1185">Reference proteome</keyword>
<feature type="chain" id="PRO_5020647874" evidence="1">
    <location>
        <begin position="20"/>
        <end position="82"/>
    </location>
</feature>
<organism evidence="2 3">
    <name type="scientific">Alternaria arborescens</name>
    <dbReference type="NCBI Taxonomy" id="156630"/>
    <lineage>
        <taxon>Eukaryota</taxon>
        <taxon>Fungi</taxon>
        <taxon>Dikarya</taxon>
        <taxon>Ascomycota</taxon>
        <taxon>Pezizomycotina</taxon>
        <taxon>Dothideomycetes</taxon>
        <taxon>Pleosporomycetidae</taxon>
        <taxon>Pleosporales</taxon>
        <taxon>Pleosporineae</taxon>
        <taxon>Pleosporaceae</taxon>
        <taxon>Alternaria</taxon>
        <taxon>Alternaria sect. Alternaria</taxon>
    </lineage>
</organism>
<feature type="signal peptide" evidence="1">
    <location>
        <begin position="1"/>
        <end position="19"/>
    </location>
</feature>
<evidence type="ECO:0000256" key="1">
    <source>
        <dbReference type="SAM" id="SignalP"/>
    </source>
</evidence>
<reference evidence="3" key="1">
    <citation type="journal article" date="2019" name="bioRxiv">
        <title>Genomics, evolutionary history and diagnostics of the Alternaria alternata species group including apple and Asian pear pathotypes.</title>
        <authorList>
            <person name="Armitage A.D."/>
            <person name="Cockerton H.M."/>
            <person name="Sreenivasaprasad S."/>
            <person name="Woodhall J.W."/>
            <person name="Lane C.R."/>
            <person name="Harrison R.J."/>
            <person name="Clarkson J.P."/>
        </authorList>
    </citation>
    <scope>NUCLEOTIDE SEQUENCE [LARGE SCALE GENOMIC DNA]</scope>
    <source>
        <strain evidence="3">RGR 97.0016</strain>
    </source>
</reference>
<dbReference type="AlphaFoldDB" id="A0A4Q4SAY8"/>
<accession>A0A4Q4SAY8</accession>
<name>A0A4Q4SAY8_9PLEO</name>
<keyword evidence="1" id="KW-0732">Signal</keyword>
<proteinExistence type="predicted"/>
<protein>
    <submittedName>
        <fullName evidence="2">Uncharacterized protein</fullName>
    </submittedName>
</protein>
<gene>
    <name evidence="2" type="ORF">AA0113_g4411</name>
</gene>